<dbReference type="Proteomes" id="UP000593766">
    <property type="component" value="Chromosome"/>
</dbReference>
<sequence length="83" mass="9367">MQDRVLAFIFMFTVLTAVSTLSLSLIREERVDFYASLSILAYYVSYALTRPATGYRHVRVLNIALLALFALIIAYRVYGVLAA</sequence>
<keyword evidence="3" id="KW-1185">Reference proteome</keyword>
<dbReference type="RefSeq" id="WP_193436691.1">
    <property type="nucleotide sequence ID" value="NZ_CP063144.1"/>
</dbReference>
<dbReference type="KEGG" id="tcs:IMZ38_02995"/>
<accession>A0A7M1URJ6</accession>
<keyword evidence="1" id="KW-0472">Membrane</keyword>
<keyword evidence="1" id="KW-0812">Transmembrane</keyword>
<evidence type="ECO:0000256" key="1">
    <source>
        <dbReference type="SAM" id="Phobius"/>
    </source>
</evidence>
<feature type="transmembrane region" description="Helical" evidence="1">
    <location>
        <begin position="5"/>
        <end position="25"/>
    </location>
</feature>
<keyword evidence="1" id="KW-1133">Transmembrane helix</keyword>
<dbReference type="AlphaFoldDB" id="A0A7M1URJ6"/>
<protein>
    <submittedName>
        <fullName evidence="2">Uncharacterized protein</fullName>
    </submittedName>
</protein>
<proteinExistence type="predicted"/>
<evidence type="ECO:0000313" key="2">
    <source>
        <dbReference type="EMBL" id="QOR94895.1"/>
    </source>
</evidence>
<organism evidence="2 3">
    <name type="scientific">Thermosphaera chiliense</name>
    <dbReference type="NCBI Taxonomy" id="3402707"/>
    <lineage>
        <taxon>Archaea</taxon>
        <taxon>Thermoproteota</taxon>
        <taxon>Thermoprotei</taxon>
        <taxon>Desulfurococcales</taxon>
        <taxon>Desulfurococcaceae</taxon>
        <taxon>Thermosphaera</taxon>
    </lineage>
</organism>
<gene>
    <name evidence="2" type="ORF">IMZ38_02995</name>
</gene>
<name>A0A7M1URJ6_9CREN</name>
<feature type="transmembrane region" description="Helical" evidence="1">
    <location>
        <begin position="60"/>
        <end position="78"/>
    </location>
</feature>
<dbReference type="EMBL" id="CP063144">
    <property type="protein sequence ID" value="QOR94895.1"/>
    <property type="molecule type" value="Genomic_DNA"/>
</dbReference>
<evidence type="ECO:0000313" key="3">
    <source>
        <dbReference type="Proteomes" id="UP000593766"/>
    </source>
</evidence>
<feature type="transmembrane region" description="Helical" evidence="1">
    <location>
        <begin position="31"/>
        <end position="48"/>
    </location>
</feature>
<reference evidence="2 3" key="1">
    <citation type="submission" date="2020-10" db="EMBL/GenBank/DDBJ databases">
        <title>Complete genome sequence of Thermosphaera aggregans strain 3507.</title>
        <authorList>
            <person name="Zayulina K.S."/>
            <person name="Elcheninov A.G."/>
            <person name="Toshchakov S.V."/>
            <person name="Kublanov I.V."/>
            <person name="Kochetkova T.V."/>
        </authorList>
    </citation>
    <scope>NUCLEOTIDE SEQUENCE [LARGE SCALE GENOMIC DNA]</scope>
    <source>
        <strain evidence="2 3">3507</strain>
    </source>
</reference>
<dbReference type="GeneID" id="59454351"/>